<accession>A0A9J5ZEH2</accession>
<feature type="region of interest" description="Disordered" evidence="1">
    <location>
        <begin position="191"/>
        <end position="237"/>
    </location>
</feature>
<evidence type="ECO:0000313" key="2">
    <source>
        <dbReference type="EMBL" id="KAG5609924.1"/>
    </source>
</evidence>
<dbReference type="Proteomes" id="UP000824120">
    <property type="component" value="Chromosome 4"/>
</dbReference>
<dbReference type="AlphaFoldDB" id="A0A9J5ZEH2"/>
<protein>
    <submittedName>
        <fullName evidence="2">Uncharacterized protein</fullName>
    </submittedName>
</protein>
<sequence length="237" mass="26267">MDSQMGKYNSNERNRVFNQTLNDINLNLSYLLDCIEENQIDLNEWSNYARGGVSMSGTSHMSTHLHGVSHTVSDFTSGVTNTDSVQSESLSNNGRSSLQTQNLWRAPTTLFSQSLHFHGASRTMSDLVTGVTNTDLISSKNRPNKAISSPQMQNLWNAPTVSFSHSTNFHGPSRTMSDFVVGITNVDLISSDNRPNNARSSPQTKNLWNTPTVSFSHRTNIHGPSRTVSDCRGSHKY</sequence>
<keyword evidence="3" id="KW-1185">Reference proteome</keyword>
<dbReference type="OrthoDB" id="1329150at2759"/>
<reference evidence="2 3" key="1">
    <citation type="submission" date="2020-09" db="EMBL/GenBank/DDBJ databases">
        <title>De no assembly of potato wild relative species, Solanum commersonii.</title>
        <authorList>
            <person name="Cho K."/>
        </authorList>
    </citation>
    <scope>NUCLEOTIDE SEQUENCE [LARGE SCALE GENOMIC DNA]</scope>
    <source>
        <strain evidence="2">LZ3.2</strain>
        <tissue evidence="2">Leaf</tissue>
    </source>
</reference>
<comment type="caution">
    <text evidence="2">The sequence shown here is derived from an EMBL/GenBank/DDBJ whole genome shotgun (WGS) entry which is preliminary data.</text>
</comment>
<dbReference type="EMBL" id="JACXVP010000004">
    <property type="protein sequence ID" value="KAG5609924.1"/>
    <property type="molecule type" value="Genomic_DNA"/>
</dbReference>
<evidence type="ECO:0000256" key="1">
    <source>
        <dbReference type="SAM" id="MobiDB-lite"/>
    </source>
</evidence>
<feature type="compositionally biased region" description="Polar residues" evidence="1">
    <location>
        <begin position="191"/>
        <end position="218"/>
    </location>
</feature>
<proteinExistence type="predicted"/>
<evidence type="ECO:0000313" key="3">
    <source>
        <dbReference type="Proteomes" id="UP000824120"/>
    </source>
</evidence>
<name>A0A9J5ZEH2_SOLCO</name>
<gene>
    <name evidence="2" type="ORF">H5410_021205</name>
</gene>
<organism evidence="2 3">
    <name type="scientific">Solanum commersonii</name>
    <name type="common">Commerson's wild potato</name>
    <name type="synonym">Commerson's nightshade</name>
    <dbReference type="NCBI Taxonomy" id="4109"/>
    <lineage>
        <taxon>Eukaryota</taxon>
        <taxon>Viridiplantae</taxon>
        <taxon>Streptophyta</taxon>
        <taxon>Embryophyta</taxon>
        <taxon>Tracheophyta</taxon>
        <taxon>Spermatophyta</taxon>
        <taxon>Magnoliopsida</taxon>
        <taxon>eudicotyledons</taxon>
        <taxon>Gunneridae</taxon>
        <taxon>Pentapetalae</taxon>
        <taxon>asterids</taxon>
        <taxon>lamiids</taxon>
        <taxon>Solanales</taxon>
        <taxon>Solanaceae</taxon>
        <taxon>Solanoideae</taxon>
        <taxon>Solaneae</taxon>
        <taxon>Solanum</taxon>
    </lineage>
</organism>